<keyword evidence="10" id="KW-0573">Peptidoglycan synthesis</keyword>
<evidence type="ECO:0000256" key="12">
    <source>
        <dbReference type="ARBA" id="ARBA00023136"/>
    </source>
</evidence>
<dbReference type="OrthoDB" id="9766847at2"/>
<evidence type="ECO:0000256" key="9">
    <source>
        <dbReference type="ARBA" id="ARBA00022960"/>
    </source>
</evidence>
<sequence length="654" mass="71318">MKKGPKETEEGARRLSRRAMLLGSAQAAIVATLGARMASMQVDQADTFRMLAEENRINIGLIPPARGLVYDINGVVLADNEQHYSITMTREGAGDVDEVLARLDRIIALDPERLEKARGELKARSPFVPVTVAERISWEDVSRVTVNAPALPGVVAELGRSRIYPQGPDMAHVVGYVGPVSDYDLSQIDDQDPLLQIPRFQIGKTMVENRMERDLRGSAGTKRVEVNAAGRVMRELDRVEGIPGADVQLTVDARLQNYVQARLSGESAAAVVIDVTNGDVVGIGSAPSYDPNVFVTGISTKLWDELNEREVEAPLHRRPLAAKTVQGTYPPGSTFKMVTALAALEDGKVDADETVRCVGHTDVFDVRFHCWRRSGHGNMNLNESLKQSCDVYYYDIAQRVGIDKIAAMGRKLGLGERHELPMSAIRSGIMPDKAWKREARGEDWRIGDTVNASIGQGYVSTSPLQLAVMTARIATGRSVTPRLVRSIDGVEEPSGAGESLGLNENNLRRIRSAMYDVSNHSRGTAYRTRIAAQEFRMAGKTGTSQVRRITQAERDAGVTRNADLPWNRRDHALFVSFAPADNPKYAVAVVVEHGGGGSTAAAPIARDVMLQALYGGTPPLSAYPSASRSAIAAQQRRLEPLLREIRPGRDTDEA</sequence>
<evidence type="ECO:0000256" key="4">
    <source>
        <dbReference type="ARBA" id="ARBA00022519"/>
    </source>
</evidence>
<dbReference type="SUPFAM" id="SSF56519">
    <property type="entry name" value="Penicillin binding protein dimerisation domain"/>
    <property type="match status" value="1"/>
</dbReference>
<dbReference type="InterPro" id="IPR036138">
    <property type="entry name" value="PBP_dimer_sf"/>
</dbReference>
<dbReference type="InterPro" id="IPR050515">
    <property type="entry name" value="Beta-lactam/transpept"/>
</dbReference>
<dbReference type="InterPro" id="IPR006311">
    <property type="entry name" value="TAT_signal"/>
</dbReference>
<dbReference type="RefSeq" id="WP_049835358.1">
    <property type="nucleotide sequence ID" value="NZ_CP012160.1"/>
</dbReference>
<dbReference type="Proteomes" id="UP000067444">
    <property type="component" value="Chromosome"/>
</dbReference>
<dbReference type="InterPro" id="IPR001460">
    <property type="entry name" value="PCN-bd_Tpept"/>
</dbReference>
<keyword evidence="5" id="KW-0121">Carboxypeptidase</keyword>
<dbReference type="PATRIC" id="fig|1458307.3.peg.2629"/>
<name>A0A0K0Y838_9RHOB</name>
<proteinExistence type="predicted"/>
<dbReference type="GO" id="GO:0009002">
    <property type="term" value="F:serine-type D-Ala-D-Ala carboxypeptidase activity"/>
    <property type="evidence" value="ECO:0007669"/>
    <property type="project" value="InterPro"/>
</dbReference>
<dbReference type="GO" id="GO:0071555">
    <property type="term" value="P:cell wall organization"/>
    <property type="evidence" value="ECO:0007669"/>
    <property type="project" value="UniProtKB-KW"/>
</dbReference>
<evidence type="ECO:0000256" key="11">
    <source>
        <dbReference type="ARBA" id="ARBA00022989"/>
    </source>
</evidence>
<keyword evidence="7" id="KW-0812">Transmembrane</keyword>
<evidence type="ECO:0000256" key="1">
    <source>
        <dbReference type="ARBA" id="ARBA00004167"/>
    </source>
</evidence>
<evidence type="ECO:0000256" key="6">
    <source>
        <dbReference type="ARBA" id="ARBA00022670"/>
    </source>
</evidence>
<keyword evidence="4" id="KW-0997">Cell inner membrane</keyword>
<evidence type="ECO:0000256" key="8">
    <source>
        <dbReference type="ARBA" id="ARBA00022801"/>
    </source>
</evidence>
<organism evidence="14 15">
    <name type="scientific">Octadecabacter temperatus</name>
    <dbReference type="NCBI Taxonomy" id="1458307"/>
    <lineage>
        <taxon>Bacteria</taxon>
        <taxon>Pseudomonadati</taxon>
        <taxon>Pseudomonadota</taxon>
        <taxon>Alphaproteobacteria</taxon>
        <taxon>Rhodobacterales</taxon>
        <taxon>Roseobacteraceae</taxon>
        <taxon>Octadecabacter</taxon>
    </lineage>
</organism>
<keyword evidence="12" id="KW-0472">Membrane</keyword>
<keyword evidence="3" id="KW-1003">Cell membrane</keyword>
<dbReference type="PANTHER" id="PTHR30627">
    <property type="entry name" value="PEPTIDOGLYCAN D,D-TRANSPEPTIDASE"/>
    <property type="match status" value="1"/>
</dbReference>
<dbReference type="PROSITE" id="PS51318">
    <property type="entry name" value="TAT"/>
    <property type="match status" value="1"/>
</dbReference>
<reference evidence="14 15" key="1">
    <citation type="journal article" date="2015" name="Genome Announc.">
        <title>Closed Genome Sequence of Octadecabacter temperatus SB1, the First Mesophilic Species of the Genus Octadecabacter.</title>
        <authorList>
            <person name="Voget S."/>
            <person name="Billerbeck S."/>
            <person name="Simon M."/>
            <person name="Daniel R."/>
        </authorList>
    </citation>
    <scope>NUCLEOTIDE SEQUENCE [LARGE SCALE GENOMIC DNA]</scope>
    <source>
        <strain evidence="14 15">SB1</strain>
    </source>
</reference>
<dbReference type="Pfam" id="PF03717">
    <property type="entry name" value="PBP_dimer"/>
    <property type="match status" value="1"/>
</dbReference>
<dbReference type="SUPFAM" id="SSF56601">
    <property type="entry name" value="beta-lactamase/transpeptidase-like"/>
    <property type="match status" value="1"/>
</dbReference>
<dbReference type="KEGG" id="otm:OSB_25980"/>
<keyword evidence="6" id="KW-0645">Protease</keyword>
<dbReference type="Pfam" id="PF00905">
    <property type="entry name" value="Transpeptidase"/>
    <property type="match status" value="1"/>
</dbReference>
<evidence type="ECO:0000256" key="5">
    <source>
        <dbReference type="ARBA" id="ARBA00022645"/>
    </source>
</evidence>
<keyword evidence="9" id="KW-0133">Cell shape</keyword>
<dbReference type="GO" id="GO:0071972">
    <property type="term" value="F:peptidoglycan L,D-transpeptidase activity"/>
    <property type="evidence" value="ECO:0007669"/>
    <property type="project" value="TreeGrafter"/>
</dbReference>
<keyword evidence="15" id="KW-1185">Reference proteome</keyword>
<keyword evidence="8" id="KW-0378">Hydrolase</keyword>
<dbReference type="GO" id="GO:0009252">
    <property type="term" value="P:peptidoglycan biosynthetic process"/>
    <property type="evidence" value="ECO:0007669"/>
    <property type="project" value="UniProtKB-KW"/>
</dbReference>
<dbReference type="STRING" id="1458307.OSB_25980"/>
<dbReference type="GO" id="GO:0005886">
    <property type="term" value="C:plasma membrane"/>
    <property type="evidence" value="ECO:0007669"/>
    <property type="project" value="UniProtKB-SubCell"/>
</dbReference>
<evidence type="ECO:0000256" key="2">
    <source>
        <dbReference type="ARBA" id="ARBA00004236"/>
    </source>
</evidence>
<accession>A0A0K0Y838</accession>
<protein>
    <submittedName>
        <fullName evidence="14">Stage V sporulation protein D</fullName>
    </submittedName>
</protein>
<evidence type="ECO:0000256" key="3">
    <source>
        <dbReference type="ARBA" id="ARBA00022475"/>
    </source>
</evidence>
<dbReference type="AlphaFoldDB" id="A0A0K0Y838"/>
<keyword evidence="11" id="KW-1133">Transmembrane helix</keyword>
<evidence type="ECO:0000256" key="7">
    <source>
        <dbReference type="ARBA" id="ARBA00022692"/>
    </source>
</evidence>
<evidence type="ECO:0000313" key="15">
    <source>
        <dbReference type="Proteomes" id="UP000067444"/>
    </source>
</evidence>
<dbReference type="PANTHER" id="PTHR30627:SF2">
    <property type="entry name" value="PEPTIDOGLYCAN D,D-TRANSPEPTIDASE MRDA"/>
    <property type="match status" value="1"/>
</dbReference>
<comment type="subcellular location">
    <subcellularLocation>
        <location evidence="2">Cell membrane</location>
    </subcellularLocation>
    <subcellularLocation>
        <location evidence="1">Membrane</location>
        <topology evidence="1">Single-pass membrane protein</topology>
    </subcellularLocation>
</comment>
<dbReference type="GO" id="GO:0008658">
    <property type="term" value="F:penicillin binding"/>
    <property type="evidence" value="ECO:0007669"/>
    <property type="project" value="InterPro"/>
</dbReference>
<evidence type="ECO:0000256" key="13">
    <source>
        <dbReference type="ARBA" id="ARBA00023316"/>
    </source>
</evidence>
<gene>
    <name evidence="14" type="primary">spoVD</name>
    <name evidence="14" type="ORF">OSB_25980</name>
</gene>
<dbReference type="InterPro" id="IPR012338">
    <property type="entry name" value="Beta-lactam/transpept-like"/>
</dbReference>
<dbReference type="InterPro" id="IPR017790">
    <property type="entry name" value="Penicillin-binding_protein_2"/>
</dbReference>
<dbReference type="Gene3D" id="3.90.1310.10">
    <property type="entry name" value="Penicillin-binding protein 2a (Domain 2)"/>
    <property type="match status" value="1"/>
</dbReference>
<dbReference type="EMBL" id="CP012160">
    <property type="protein sequence ID" value="AKS47128.1"/>
    <property type="molecule type" value="Genomic_DNA"/>
</dbReference>
<dbReference type="GO" id="GO:0006508">
    <property type="term" value="P:proteolysis"/>
    <property type="evidence" value="ECO:0007669"/>
    <property type="project" value="UniProtKB-KW"/>
</dbReference>
<dbReference type="GO" id="GO:0008360">
    <property type="term" value="P:regulation of cell shape"/>
    <property type="evidence" value="ECO:0007669"/>
    <property type="project" value="UniProtKB-KW"/>
</dbReference>
<keyword evidence="13" id="KW-0961">Cell wall biogenesis/degradation</keyword>
<evidence type="ECO:0000256" key="10">
    <source>
        <dbReference type="ARBA" id="ARBA00022984"/>
    </source>
</evidence>
<dbReference type="InterPro" id="IPR005311">
    <property type="entry name" value="PBP_dimer"/>
</dbReference>
<evidence type="ECO:0000313" key="14">
    <source>
        <dbReference type="EMBL" id="AKS47128.1"/>
    </source>
</evidence>
<dbReference type="NCBIfam" id="TIGR03423">
    <property type="entry name" value="pbp2_mrdA"/>
    <property type="match status" value="1"/>
</dbReference>
<dbReference type="Gene3D" id="3.40.710.10">
    <property type="entry name" value="DD-peptidase/beta-lactamase superfamily"/>
    <property type="match status" value="1"/>
</dbReference>